<dbReference type="InterPro" id="IPR006555">
    <property type="entry name" value="ATP-dep_Helicase_C"/>
</dbReference>
<keyword evidence="3" id="KW-1185">Reference proteome</keyword>
<gene>
    <name evidence="2" type="ORF">RWD45_15965</name>
</gene>
<protein>
    <submittedName>
        <fullName evidence="2">DEAD/DEAH box helicase family protein</fullName>
    </submittedName>
</protein>
<dbReference type="Proteomes" id="UP001275315">
    <property type="component" value="Unassembled WGS sequence"/>
</dbReference>
<dbReference type="SMART" id="SM00487">
    <property type="entry name" value="DEXDc"/>
    <property type="match status" value="1"/>
</dbReference>
<dbReference type="GO" id="GO:0004386">
    <property type="term" value="F:helicase activity"/>
    <property type="evidence" value="ECO:0007669"/>
    <property type="project" value="UniProtKB-KW"/>
</dbReference>
<evidence type="ECO:0000313" key="3">
    <source>
        <dbReference type="Proteomes" id="UP001275315"/>
    </source>
</evidence>
<evidence type="ECO:0000259" key="1">
    <source>
        <dbReference type="PROSITE" id="PS51192"/>
    </source>
</evidence>
<dbReference type="InterPro" id="IPR011545">
    <property type="entry name" value="DEAD/DEAH_box_helicase_dom"/>
</dbReference>
<accession>A0ABU5CTU0</accession>
<keyword evidence="2" id="KW-0378">Hydrolase</keyword>
<keyword evidence="2" id="KW-0067">ATP-binding</keyword>
<dbReference type="Pfam" id="PF00270">
    <property type="entry name" value="DEAD"/>
    <property type="match status" value="1"/>
</dbReference>
<dbReference type="Pfam" id="PF13307">
    <property type="entry name" value="Helicase_C_2"/>
    <property type="match status" value="1"/>
</dbReference>
<dbReference type="PROSITE" id="PS51192">
    <property type="entry name" value="HELICASE_ATP_BIND_1"/>
    <property type="match status" value="1"/>
</dbReference>
<dbReference type="SUPFAM" id="SSF52540">
    <property type="entry name" value="P-loop containing nucleoside triphosphate hydrolases"/>
    <property type="match status" value="1"/>
</dbReference>
<reference evidence="2 3" key="1">
    <citation type="submission" date="2023-10" db="EMBL/GenBank/DDBJ databases">
        <title>Virgibacillus soli CC-YMP-6 genome.</title>
        <authorList>
            <person name="Miliotis G."/>
            <person name="Sengupta P."/>
            <person name="Hameed A."/>
            <person name="Chuvochina M."/>
            <person name="Mcdonagh F."/>
            <person name="Simpson A.C."/>
            <person name="Singh N.K."/>
            <person name="Rekha P.D."/>
            <person name="Raman K."/>
            <person name="Hugenholtz P."/>
            <person name="Venkateswaran K."/>
        </authorList>
    </citation>
    <scope>NUCLEOTIDE SEQUENCE [LARGE SCALE GENOMIC DNA]</scope>
    <source>
        <strain evidence="2 3">CC-YMP-6</strain>
    </source>
</reference>
<evidence type="ECO:0000313" key="2">
    <source>
        <dbReference type="EMBL" id="MDY0409791.1"/>
    </source>
</evidence>
<feature type="domain" description="Helicase ATP-binding" evidence="1">
    <location>
        <begin position="50"/>
        <end position="324"/>
    </location>
</feature>
<dbReference type="EMBL" id="JAWDIQ010000002">
    <property type="protein sequence ID" value="MDY0409791.1"/>
    <property type="molecule type" value="Genomic_DNA"/>
</dbReference>
<comment type="caution">
    <text evidence="2">The sequence shown here is derived from an EMBL/GenBank/DDBJ whole genome shotgun (WGS) entry which is preliminary data.</text>
</comment>
<sequence>MNFLSKAMEEFGVEKKKKVIDPVKIFYEELIQKPTYNFLRDNQTEFLRKWDRKREDKDIVGIMETGSGKTLLGLLMLYSKLLEGVGPVVYFCPDNQLVEQVCAQAALYGIPTCIVEKVEGSRREFPLEFINQEKILVATFEQLFNGQSIFGIRNSMRREIQDIGALVIDDAHDCVIKARKKATVEITRSGNETLYNEILALFEEELRYQGEGAFNNIQKREYSVILQVPSWAWENKLTMVKKLLADNNNDGNPNIFFNLPLINDCLSLCDCYVSGGKIEITPISIPVESVPSYKNAKHRYILSATLGNSYELISDLDISEETLKNPITVDNTQLGERLILTPKRYKTEFNDDIMRKQCLIWAERKNINVVVIVPNDSIAQKWSKIGAKLVTSNNIQESLQQLRDSEGNVLVFMNRYDGIDLINDMCRILVLDGMPTKESLKDKIEMQYREDSTYLNLKRAQIIEQGMGRGVRSGTDHCITFLLGNDLLSFIGKNQNKKLFSPSVQAQIDFGMSLIRENNMSVKEVAVAINSAMDTCLAADEKWRKFHKELVSNASEKYKKVQLDDYIGVASLLRKATRYSSRRDEQNVNVCMNEIVKKVTDTADEGWFYQLYSNLISTINKVRAQELQLKAYDLNSALKPLTFVKSKKVKKCSSQVENFKERLKEYSTANDIVIALDEITSQLLYSPSHDYQIFEKAVKDLGYFLGFISEQPDKKSDGQDNFWRTENFDFVIECKNQSTGEVSRSETSQIASSKRWYTDLYAEENRLCLVMFHPESILRRDAYGDSEFNVVNKEKLTHLREKVRALGEKLSVKGSNEWTVGELQDRLSNCRLDQKLFLQEFTSKIRRQR</sequence>
<keyword evidence="2" id="KW-0347">Helicase</keyword>
<dbReference type="Gene3D" id="3.40.50.300">
    <property type="entry name" value="P-loop containing nucleotide triphosphate hydrolases"/>
    <property type="match status" value="2"/>
</dbReference>
<dbReference type="SMART" id="SM00491">
    <property type="entry name" value="HELICc2"/>
    <property type="match status" value="1"/>
</dbReference>
<keyword evidence="2" id="KW-0547">Nucleotide-binding</keyword>
<proteinExistence type="predicted"/>
<dbReference type="InterPro" id="IPR027417">
    <property type="entry name" value="P-loop_NTPase"/>
</dbReference>
<organism evidence="2 3">
    <name type="scientific">Paracerasibacillus soli</name>
    <dbReference type="NCBI Taxonomy" id="480284"/>
    <lineage>
        <taxon>Bacteria</taxon>
        <taxon>Bacillati</taxon>
        <taxon>Bacillota</taxon>
        <taxon>Bacilli</taxon>
        <taxon>Bacillales</taxon>
        <taxon>Bacillaceae</taxon>
        <taxon>Paracerasibacillus</taxon>
    </lineage>
</organism>
<dbReference type="RefSeq" id="WP_320380580.1">
    <property type="nucleotide sequence ID" value="NZ_JAWDIQ010000002.1"/>
</dbReference>
<dbReference type="InterPro" id="IPR014001">
    <property type="entry name" value="Helicase_ATP-bd"/>
</dbReference>
<name>A0ABU5CTU0_9BACI</name>